<dbReference type="AlphaFoldDB" id="A0A3B1CT48"/>
<reference evidence="1" key="1">
    <citation type="submission" date="2018-06" db="EMBL/GenBank/DDBJ databases">
        <authorList>
            <person name="Zhirakovskaya E."/>
        </authorList>
    </citation>
    <scope>NUCLEOTIDE SEQUENCE</scope>
</reference>
<proteinExistence type="predicted"/>
<gene>
    <name evidence="1" type="ORF">MNBD_NITROSPIRAE01-894</name>
</gene>
<accession>A0A3B1CT48</accession>
<name>A0A3B1CT48_9ZZZZ</name>
<protein>
    <submittedName>
        <fullName evidence="1">Uncharacterized protein</fullName>
    </submittedName>
</protein>
<sequence length="52" mass="5992">MPATESEFKGNAMIVLSQGDEDKFPFQFGLKKAKLVIEYIEDIKKFVEKHSE</sequence>
<dbReference type="EMBL" id="UOGF01000119">
    <property type="protein sequence ID" value="VAX33776.1"/>
    <property type="molecule type" value="Genomic_DNA"/>
</dbReference>
<organism evidence="1">
    <name type="scientific">hydrothermal vent metagenome</name>
    <dbReference type="NCBI Taxonomy" id="652676"/>
    <lineage>
        <taxon>unclassified sequences</taxon>
        <taxon>metagenomes</taxon>
        <taxon>ecological metagenomes</taxon>
    </lineage>
</organism>
<evidence type="ECO:0000313" key="1">
    <source>
        <dbReference type="EMBL" id="VAX33776.1"/>
    </source>
</evidence>